<proteinExistence type="predicted"/>
<evidence type="ECO:0000313" key="4">
    <source>
        <dbReference type="Proteomes" id="UP000186817"/>
    </source>
</evidence>
<comment type="caution">
    <text evidence="3">The sequence shown here is derived from an EMBL/GenBank/DDBJ whole genome shotgun (WGS) entry which is preliminary data.</text>
</comment>
<feature type="non-terminal residue" evidence="3">
    <location>
        <position position="118"/>
    </location>
</feature>
<feature type="chain" id="PRO_5010268841" evidence="2">
    <location>
        <begin position="45"/>
        <end position="118"/>
    </location>
</feature>
<name>A0A1Q9BX17_SYMMI</name>
<accession>A0A1Q9BX17</accession>
<evidence type="ECO:0000256" key="1">
    <source>
        <dbReference type="SAM" id="MobiDB-lite"/>
    </source>
</evidence>
<dbReference type="OrthoDB" id="10556286at2759"/>
<feature type="region of interest" description="Disordered" evidence="1">
    <location>
        <begin position="65"/>
        <end position="97"/>
    </location>
</feature>
<gene>
    <name evidence="3" type="ORF">AK812_SmicGene45060</name>
</gene>
<dbReference type="Proteomes" id="UP000186817">
    <property type="component" value="Unassembled WGS sequence"/>
</dbReference>
<organism evidence="3 4">
    <name type="scientific">Symbiodinium microadriaticum</name>
    <name type="common">Dinoflagellate</name>
    <name type="synonym">Zooxanthella microadriatica</name>
    <dbReference type="NCBI Taxonomy" id="2951"/>
    <lineage>
        <taxon>Eukaryota</taxon>
        <taxon>Sar</taxon>
        <taxon>Alveolata</taxon>
        <taxon>Dinophyceae</taxon>
        <taxon>Suessiales</taxon>
        <taxon>Symbiodiniaceae</taxon>
        <taxon>Symbiodinium</taxon>
    </lineage>
</organism>
<sequence length="118" mass="13301">MSGLCNTDLWWQCLGALKFYNLRTREMAPWRSLLLFLFVLLSRAEDVDKHEKMLRYVMDRYVEKDLRSAPEPPQGGGENDPSEGRLSGMLTAASGGSPGVFSITTYRGHAFRFEAAPL</sequence>
<protein>
    <submittedName>
        <fullName evidence="3">Uncharacterized protein</fullName>
    </submittedName>
</protein>
<keyword evidence="4" id="KW-1185">Reference proteome</keyword>
<dbReference type="AlphaFoldDB" id="A0A1Q9BX17"/>
<dbReference type="EMBL" id="LSRX01002714">
    <property type="protein sequence ID" value="OLP75184.1"/>
    <property type="molecule type" value="Genomic_DNA"/>
</dbReference>
<evidence type="ECO:0000313" key="3">
    <source>
        <dbReference type="EMBL" id="OLP75184.1"/>
    </source>
</evidence>
<keyword evidence="2" id="KW-0732">Signal</keyword>
<feature type="signal peptide" evidence="2">
    <location>
        <begin position="1"/>
        <end position="44"/>
    </location>
</feature>
<evidence type="ECO:0000256" key="2">
    <source>
        <dbReference type="SAM" id="SignalP"/>
    </source>
</evidence>
<reference evidence="3 4" key="1">
    <citation type="submission" date="2016-02" db="EMBL/GenBank/DDBJ databases">
        <title>Genome analysis of coral dinoflagellate symbionts highlights evolutionary adaptations to a symbiotic lifestyle.</title>
        <authorList>
            <person name="Aranda M."/>
            <person name="Li Y."/>
            <person name="Liew Y.J."/>
            <person name="Baumgarten S."/>
            <person name="Simakov O."/>
            <person name="Wilson M."/>
            <person name="Piel J."/>
            <person name="Ashoor H."/>
            <person name="Bougouffa S."/>
            <person name="Bajic V.B."/>
            <person name="Ryu T."/>
            <person name="Ravasi T."/>
            <person name="Bayer T."/>
            <person name="Micklem G."/>
            <person name="Kim H."/>
            <person name="Bhak J."/>
            <person name="Lajeunesse T.C."/>
            <person name="Voolstra C.R."/>
        </authorList>
    </citation>
    <scope>NUCLEOTIDE SEQUENCE [LARGE SCALE GENOMIC DNA]</scope>
    <source>
        <strain evidence="3 4">CCMP2467</strain>
    </source>
</reference>